<evidence type="ECO:0000256" key="3">
    <source>
        <dbReference type="ARBA" id="ARBA00022692"/>
    </source>
</evidence>
<feature type="transmembrane region" description="Helical" evidence="6">
    <location>
        <begin position="115"/>
        <end position="134"/>
    </location>
</feature>
<dbReference type="GO" id="GO:0005886">
    <property type="term" value="C:plasma membrane"/>
    <property type="evidence" value="ECO:0007669"/>
    <property type="project" value="TreeGrafter"/>
</dbReference>
<feature type="transmembrane region" description="Helical" evidence="6">
    <location>
        <begin position="81"/>
        <end position="103"/>
    </location>
</feature>
<comment type="caution">
    <text evidence="8">The sequence shown here is derived from an EMBL/GenBank/DDBJ whole genome shotgun (WGS) entry which is preliminary data.</text>
</comment>
<evidence type="ECO:0000256" key="5">
    <source>
        <dbReference type="ARBA" id="ARBA00023136"/>
    </source>
</evidence>
<reference evidence="8" key="2">
    <citation type="journal article" date="2021" name="PeerJ">
        <title>Extensive microbial diversity within the chicken gut microbiome revealed by metagenomics and culture.</title>
        <authorList>
            <person name="Gilroy R."/>
            <person name="Ravi A."/>
            <person name="Getino M."/>
            <person name="Pursley I."/>
            <person name="Horton D.L."/>
            <person name="Alikhan N.F."/>
            <person name="Baker D."/>
            <person name="Gharbi K."/>
            <person name="Hall N."/>
            <person name="Watson M."/>
            <person name="Adriaenssens E.M."/>
            <person name="Foster-Nyarko E."/>
            <person name="Jarju S."/>
            <person name="Secka A."/>
            <person name="Antonio M."/>
            <person name="Oren A."/>
            <person name="Chaudhuri R.R."/>
            <person name="La Ragione R."/>
            <person name="Hildebrand F."/>
            <person name="Pallen M.J."/>
        </authorList>
    </citation>
    <scope>NUCLEOTIDE SEQUENCE</scope>
    <source>
        <strain evidence="8">ChiSxjej2B14-8506</strain>
    </source>
</reference>
<dbReference type="AlphaFoldDB" id="A0A9D1LR11"/>
<feature type="transmembrane region" description="Helical" evidence="6">
    <location>
        <begin position="41"/>
        <end position="60"/>
    </location>
</feature>
<dbReference type="InterPro" id="IPR051401">
    <property type="entry name" value="GtrA_CellWall_Glycosyl"/>
</dbReference>
<dbReference type="PANTHER" id="PTHR38459:SF5">
    <property type="entry name" value="CELL WALL TEICHOIC ACID GLYCOSYLATION PROTEIN GTCA"/>
    <property type="match status" value="1"/>
</dbReference>
<evidence type="ECO:0000256" key="4">
    <source>
        <dbReference type="ARBA" id="ARBA00022989"/>
    </source>
</evidence>
<dbReference type="PANTHER" id="PTHR38459">
    <property type="entry name" value="PROPHAGE BACTOPRENOL-LINKED GLUCOSE TRANSLOCASE HOMOLOG"/>
    <property type="match status" value="1"/>
</dbReference>
<comment type="subcellular location">
    <subcellularLocation>
        <location evidence="1">Membrane</location>
        <topology evidence="1">Multi-pass membrane protein</topology>
    </subcellularLocation>
</comment>
<keyword evidence="5 6" id="KW-0472">Membrane</keyword>
<dbReference type="GO" id="GO:0000271">
    <property type="term" value="P:polysaccharide biosynthetic process"/>
    <property type="evidence" value="ECO:0007669"/>
    <property type="project" value="InterPro"/>
</dbReference>
<proteinExistence type="inferred from homology"/>
<reference evidence="8" key="1">
    <citation type="submission" date="2020-10" db="EMBL/GenBank/DDBJ databases">
        <authorList>
            <person name="Gilroy R."/>
        </authorList>
    </citation>
    <scope>NUCLEOTIDE SEQUENCE</scope>
    <source>
        <strain evidence="8">ChiSxjej2B14-8506</strain>
    </source>
</reference>
<sequence>MDRIYKLLAKYREQVMYIVFGGLTTLVNIVVYYVVNSVMGLATVPSTALAQVLAVLFAYVTNRRYVFRSRTVGAAALLREMGSFFACRAVSFFLDIGIMWLTVDMLGWPNMVMKIVSNVIIIVVNYLASKLFIFNKGESK</sequence>
<dbReference type="InterPro" id="IPR007267">
    <property type="entry name" value="GtrA_DPMS_TM"/>
</dbReference>
<dbReference type="Pfam" id="PF04138">
    <property type="entry name" value="GtrA_DPMS_TM"/>
    <property type="match status" value="1"/>
</dbReference>
<dbReference type="EMBL" id="DVNK01000027">
    <property type="protein sequence ID" value="HIU46380.1"/>
    <property type="molecule type" value="Genomic_DNA"/>
</dbReference>
<organism evidence="8 9">
    <name type="scientific">Candidatus Fimadaptatus faecigallinarum</name>
    <dbReference type="NCBI Taxonomy" id="2840814"/>
    <lineage>
        <taxon>Bacteria</taxon>
        <taxon>Bacillati</taxon>
        <taxon>Bacillota</taxon>
        <taxon>Clostridia</taxon>
        <taxon>Eubacteriales</taxon>
        <taxon>Candidatus Fimadaptatus</taxon>
    </lineage>
</organism>
<evidence type="ECO:0000259" key="7">
    <source>
        <dbReference type="Pfam" id="PF04138"/>
    </source>
</evidence>
<comment type="similarity">
    <text evidence="2">Belongs to the GtrA family.</text>
</comment>
<keyword evidence="3 6" id="KW-0812">Transmembrane</keyword>
<feature type="domain" description="GtrA/DPMS transmembrane" evidence="7">
    <location>
        <begin position="17"/>
        <end position="134"/>
    </location>
</feature>
<gene>
    <name evidence="8" type="ORF">IAC59_03895</name>
</gene>
<name>A0A9D1LR11_9FIRM</name>
<accession>A0A9D1LR11</accession>
<feature type="transmembrane region" description="Helical" evidence="6">
    <location>
        <begin position="15"/>
        <end position="35"/>
    </location>
</feature>
<protein>
    <submittedName>
        <fullName evidence="8">GtrA family protein</fullName>
    </submittedName>
</protein>
<evidence type="ECO:0000256" key="1">
    <source>
        <dbReference type="ARBA" id="ARBA00004141"/>
    </source>
</evidence>
<dbReference type="Proteomes" id="UP000824123">
    <property type="component" value="Unassembled WGS sequence"/>
</dbReference>
<evidence type="ECO:0000256" key="2">
    <source>
        <dbReference type="ARBA" id="ARBA00009399"/>
    </source>
</evidence>
<evidence type="ECO:0000313" key="8">
    <source>
        <dbReference type="EMBL" id="HIU46380.1"/>
    </source>
</evidence>
<keyword evidence="4 6" id="KW-1133">Transmembrane helix</keyword>
<evidence type="ECO:0000256" key="6">
    <source>
        <dbReference type="SAM" id="Phobius"/>
    </source>
</evidence>
<evidence type="ECO:0000313" key="9">
    <source>
        <dbReference type="Proteomes" id="UP000824123"/>
    </source>
</evidence>